<evidence type="ECO:0000256" key="1">
    <source>
        <dbReference type="SAM" id="MobiDB-lite"/>
    </source>
</evidence>
<reference evidence="2 3" key="1">
    <citation type="submission" date="2015-12" db="EMBL/GenBank/DDBJ databases">
        <title>Diversity of Burkholderia near neighbor genomes.</title>
        <authorList>
            <person name="Sahl J."/>
            <person name="Wagner D."/>
            <person name="Keim P."/>
        </authorList>
    </citation>
    <scope>NUCLEOTIDE SEQUENCE [LARGE SCALE GENOMIC DNA]</scope>
    <source>
        <strain evidence="2 3">BDU6</strain>
    </source>
</reference>
<feature type="compositionally biased region" description="Polar residues" evidence="1">
    <location>
        <begin position="74"/>
        <end position="84"/>
    </location>
</feature>
<protein>
    <submittedName>
        <fullName evidence="2">Uncharacterized protein</fullName>
    </submittedName>
</protein>
<accession>A0A1B4FMG5</accession>
<dbReference type="RefSeq" id="WP_059598520.1">
    <property type="nucleotide sequence ID" value="NZ_CP013387.1"/>
</dbReference>
<dbReference type="EMBL" id="CP013387">
    <property type="protein sequence ID" value="AOJ04865.1"/>
    <property type="molecule type" value="Genomic_DNA"/>
</dbReference>
<name>A0A1B4FMG5_9BURK</name>
<proteinExistence type="predicted"/>
<dbReference type="KEGG" id="buu:WS70_24235"/>
<dbReference type="Proteomes" id="UP000062519">
    <property type="component" value="Chromosome 2"/>
</dbReference>
<organism evidence="2 3">
    <name type="scientific">Burkholderia mayonis</name>
    <dbReference type="NCBI Taxonomy" id="1385591"/>
    <lineage>
        <taxon>Bacteria</taxon>
        <taxon>Pseudomonadati</taxon>
        <taxon>Pseudomonadota</taxon>
        <taxon>Betaproteobacteria</taxon>
        <taxon>Burkholderiales</taxon>
        <taxon>Burkholderiaceae</taxon>
        <taxon>Burkholderia</taxon>
        <taxon>pseudomallei group</taxon>
    </lineage>
</organism>
<feature type="region of interest" description="Disordered" evidence="1">
    <location>
        <begin position="56"/>
        <end position="92"/>
    </location>
</feature>
<evidence type="ECO:0000313" key="2">
    <source>
        <dbReference type="EMBL" id="AOJ04865.1"/>
    </source>
</evidence>
<sequence>MLGGALSPDDLAGWICLTGRQEEIEVETRGEHRRSAAPLVKLVKPLVSLVRPKRIETPKKTAQNRCARAPRSCPSHQPSPTSATRFRPPAFA</sequence>
<gene>
    <name evidence="2" type="ORF">WS70_24235</name>
</gene>
<dbReference type="AlphaFoldDB" id="A0A1B4FMG5"/>
<evidence type="ECO:0000313" key="3">
    <source>
        <dbReference type="Proteomes" id="UP000062519"/>
    </source>
</evidence>
<keyword evidence="3" id="KW-1185">Reference proteome</keyword>